<protein>
    <submittedName>
        <fullName evidence="1">Uncharacterized protein</fullName>
    </submittedName>
</protein>
<dbReference type="Proteomes" id="UP000885826">
    <property type="component" value="Unassembled WGS sequence"/>
</dbReference>
<organism evidence="1 2">
    <name type="scientific">candidate division WOR-3 bacterium</name>
    <dbReference type="NCBI Taxonomy" id="2052148"/>
    <lineage>
        <taxon>Bacteria</taxon>
        <taxon>Bacteria division WOR-3</taxon>
    </lineage>
</organism>
<reference evidence="1" key="1">
    <citation type="journal article" date="2020" name="mSystems">
        <title>Genome- and Community-Level Interaction Insights into Carbon Utilization and Element Cycling Functions of Hydrothermarchaeota in Hydrothermal Sediment.</title>
        <authorList>
            <person name="Zhou Z."/>
            <person name="Liu Y."/>
            <person name="Xu W."/>
            <person name="Pan J."/>
            <person name="Luo Z.H."/>
            <person name="Li M."/>
        </authorList>
    </citation>
    <scope>NUCLEOTIDE SEQUENCE</scope>
    <source>
        <strain evidence="1">HyVt-388</strain>
    </source>
</reference>
<dbReference type="EMBL" id="DRIG01000090">
    <property type="protein sequence ID" value="HEC79148.1"/>
    <property type="molecule type" value="Genomic_DNA"/>
</dbReference>
<dbReference type="InterPro" id="IPR021457">
    <property type="entry name" value="DUF3108"/>
</dbReference>
<evidence type="ECO:0000313" key="2">
    <source>
        <dbReference type="Proteomes" id="UP000885826"/>
    </source>
</evidence>
<evidence type="ECO:0000313" key="1">
    <source>
        <dbReference type="EMBL" id="HEC79148.1"/>
    </source>
</evidence>
<sequence length="210" mass="24855">MSILLFLLLLLPDKEIMVYETNDKGKIGTMHLTAAKDSTGYRVVYEWEDRRLEVLFDTLDMSTLYVKKTVGDKVELEITKKDKFKVYFKGRRQSYGADKPIYDRHAIEYALRGFDYNKDFKTKIRFHVPEFMIVNADVAVVGEGEVTAAELGEFDCWKVELKPHVLFFKWRFYFWIEKEYPHRFIKYEDSSGKNSILLIEYEEIAPNPDD</sequence>
<dbReference type="AlphaFoldDB" id="A0A9C9EN43"/>
<proteinExistence type="predicted"/>
<dbReference type="Pfam" id="PF11306">
    <property type="entry name" value="DUF3108"/>
    <property type="match status" value="1"/>
</dbReference>
<name>A0A9C9EN43_UNCW3</name>
<gene>
    <name evidence="1" type="ORF">ENI34_08425</name>
</gene>
<accession>A0A9C9EN43</accession>
<comment type="caution">
    <text evidence="1">The sequence shown here is derived from an EMBL/GenBank/DDBJ whole genome shotgun (WGS) entry which is preliminary data.</text>
</comment>